<name>A0AAD3T5X0_NEPGR</name>
<proteinExistence type="predicted"/>
<organism evidence="1 2">
    <name type="scientific">Nepenthes gracilis</name>
    <name type="common">Slender pitcher plant</name>
    <dbReference type="NCBI Taxonomy" id="150966"/>
    <lineage>
        <taxon>Eukaryota</taxon>
        <taxon>Viridiplantae</taxon>
        <taxon>Streptophyta</taxon>
        <taxon>Embryophyta</taxon>
        <taxon>Tracheophyta</taxon>
        <taxon>Spermatophyta</taxon>
        <taxon>Magnoliopsida</taxon>
        <taxon>eudicotyledons</taxon>
        <taxon>Gunneridae</taxon>
        <taxon>Pentapetalae</taxon>
        <taxon>Caryophyllales</taxon>
        <taxon>Nepenthaceae</taxon>
        <taxon>Nepenthes</taxon>
    </lineage>
</organism>
<evidence type="ECO:0000313" key="2">
    <source>
        <dbReference type="Proteomes" id="UP001279734"/>
    </source>
</evidence>
<accession>A0AAD3T5X0</accession>
<keyword evidence="2" id="KW-1185">Reference proteome</keyword>
<dbReference type="EMBL" id="BSYO01000024">
    <property type="protein sequence ID" value="GMH22562.1"/>
    <property type="molecule type" value="Genomic_DNA"/>
</dbReference>
<evidence type="ECO:0000313" key="1">
    <source>
        <dbReference type="EMBL" id="GMH22562.1"/>
    </source>
</evidence>
<gene>
    <name evidence="1" type="ORF">Nepgr_024405</name>
</gene>
<reference evidence="1" key="1">
    <citation type="submission" date="2023-05" db="EMBL/GenBank/DDBJ databases">
        <title>Nepenthes gracilis genome sequencing.</title>
        <authorList>
            <person name="Fukushima K."/>
        </authorList>
    </citation>
    <scope>NUCLEOTIDE SEQUENCE</scope>
    <source>
        <strain evidence="1">SING2019-196</strain>
    </source>
</reference>
<dbReference type="Proteomes" id="UP001279734">
    <property type="component" value="Unassembled WGS sequence"/>
</dbReference>
<comment type="caution">
    <text evidence="1">The sequence shown here is derived from an EMBL/GenBank/DDBJ whole genome shotgun (WGS) entry which is preliminary data.</text>
</comment>
<sequence length="92" mass="10373">MRMLTLSLSYRMLEKLSVNVNVSHNALNNASVEKMAEFGDTPATLPSLSIKPLVHRSLDHKGSHHQQLKMGCYGLVDRVRLTLHCFVDKVDQ</sequence>
<protein>
    <submittedName>
        <fullName evidence="1">Uncharacterized protein</fullName>
    </submittedName>
</protein>
<dbReference type="AlphaFoldDB" id="A0AAD3T5X0"/>